<dbReference type="InterPro" id="IPR040225">
    <property type="entry name" value="GIL1-like"/>
</dbReference>
<keyword evidence="3" id="KW-1185">Reference proteome</keyword>
<dbReference type="PANTHER" id="PTHR31161">
    <property type="entry name" value="PROTEIN GRAVITROPIC IN THE LIGHT 1"/>
    <property type="match status" value="1"/>
</dbReference>
<dbReference type="Proteomes" id="UP001386955">
    <property type="component" value="Unassembled WGS sequence"/>
</dbReference>
<feature type="coiled-coil region" evidence="1">
    <location>
        <begin position="302"/>
        <end position="374"/>
    </location>
</feature>
<accession>A0AAN9T5R8</accession>
<evidence type="ECO:0000313" key="3">
    <source>
        <dbReference type="Proteomes" id="UP001386955"/>
    </source>
</evidence>
<comment type="caution">
    <text evidence="2">The sequence shown here is derived from an EMBL/GenBank/DDBJ whole genome shotgun (WGS) entry which is preliminary data.</text>
</comment>
<gene>
    <name evidence="2" type="ORF">VNO78_08445</name>
</gene>
<keyword evidence="1" id="KW-0175">Coiled coil</keyword>
<dbReference type="GO" id="GO:0009639">
    <property type="term" value="P:response to red or far red light"/>
    <property type="evidence" value="ECO:0007669"/>
    <property type="project" value="InterPro"/>
</dbReference>
<evidence type="ECO:0000313" key="2">
    <source>
        <dbReference type="EMBL" id="KAK7406812.1"/>
    </source>
</evidence>
<name>A0AAN9T5R8_PSOTE</name>
<reference evidence="2 3" key="1">
    <citation type="submission" date="2024-01" db="EMBL/GenBank/DDBJ databases">
        <title>The genomes of 5 underutilized Papilionoideae crops provide insights into root nodulation and disease resistanc.</title>
        <authorList>
            <person name="Jiang F."/>
        </authorList>
    </citation>
    <scope>NUCLEOTIDE SEQUENCE [LARGE SCALE GENOMIC DNA]</scope>
    <source>
        <strain evidence="2">DUOXIRENSHENG_FW03</strain>
        <tissue evidence="2">Leaves</tissue>
    </source>
</reference>
<dbReference type="GO" id="GO:0009959">
    <property type="term" value="P:negative gravitropism"/>
    <property type="evidence" value="ECO:0007669"/>
    <property type="project" value="InterPro"/>
</dbReference>
<sequence length="458" mass="52609">MLFKFNDRIKKELIAELKFSSTILRKGKEFIHLFRLGEQQQQILVLVVLLFLFHVSKRQKTIQLRPVIFVSLNRSSLFLLKAGAHLSFFFYFNSLLADSTVVCAFVILQDMQFGMATDENADMSDVKSQLSQSHETWKQEIARNQSEVDVLQKELTEVMACNQGSDENAKKELEVLWRRVKTTSTMLTYLKSKARLMAVPHLAHTSCGIKQLEGVGFVDKNGIPLSGWCSNVDLSSFDDTDEESWMRISHQHGCLDEQDAAYIGEILNSVQMVADVMEALVKRVLLAESETAIEKEIVSISQEEIKRKSTQLENMSMKLEEMEHFALNTNSILNEMRQRVEDLVEETTRQRERAAENEEELSRVKREFESLKSYVSGLITVRETLLSSEKQFQTIERLFEKLVAKTTQLEGEKMQKEAEVQKLMEENVRLSAQLDKKEAQLLALNEQFKVMALNASNM</sequence>
<proteinExistence type="predicted"/>
<dbReference type="AlphaFoldDB" id="A0AAN9T5R8"/>
<protein>
    <submittedName>
        <fullName evidence="2">Uncharacterized protein</fullName>
    </submittedName>
</protein>
<evidence type="ECO:0000256" key="1">
    <source>
        <dbReference type="SAM" id="Coils"/>
    </source>
</evidence>
<organism evidence="2 3">
    <name type="scientific">Psophocarpus tetragonolobus</name>
    <name type="common">Winged bean</name>
    <name type="synonym">Dolichos tetragonolobus</name>
    <dbReference type="NCBI Taxonomy" id="3891"/>
    <lineage>
        <taxon>Eukaryota</taxon>
        <taxon>Viridiplantae</taxon>
        <taxon>Streptophyta</taxon>
        <taxon>Embryophyta</taxon>
        <taxon>Tracheophyta</taxon>
        <taxon>Spermatophyta</taxon>
        <taxon>Magnoliopsida</taxon>
        <taxon>eudicotyledons</taxon>
        <taxon>Gunneridae</taxon>
        <taxon>Pentapetalae</taxon>
        <taxon>rosids</taxon>
        <taxon>fabids</taxon>
        <taxon>Fabales</taxon>
        <taxon>Fabaceae</taxon>
        <taxon>Papilionoideae</taxon>
        <taxon>50 kb inversion clade</taxon>
        <taxon>NPAAA clade</taxon>
        <taxon>indigoferoid/millettioid clade</taxon>
        <taxon>Phaseoleae</taxon>
        <taxon>Psophocarpus</taxon>
    </lineage>
</organism>
<feature type="coiled-coil region" evidence="1">
    <location>
        <begin position="406"/>
        <end position="447"/>
    </location>
</feature>
<dbReference type="EMBL" id="JAYMYS010000002">
    <property type="protein sequence ID" value="KAK7406812.1"/>
    <property type="molecule type" value="Genomic_DNA"/>
</dbReference>